<name>A0AAW4KN22_VIBCL</name>
<evidence type="ECO:0000313" key="3">
    <source>
        <dbReference type="Proteomes" id="UP001196338"/>
    </source>
</evidence>
<accession>A0AAW4KN22</accession>
<gene>
    <name evidence="2" type="ORF">KIN13_07475</name>
</gene>
<dbReference type="InterPro" id="IPR035965">
    <property type="entry name" value="PAS-like_dom_sf"/>
</dbReference>
<dbReference type="InterPro" id="IPR043128">
    <property type="entry name" value="Rev_trsase/Diguanyl_cyclase"/>
</dbReference>
<reference evidence="2" key="2">
    <citation type="submission" date="2023-08" db="EMBL/GenBank/DDBJ databases">
        <title>Vibrio cholerae Outbreaks in Tanzania Exemplify Founder Flush: Simultaneous Increases in Population Size and Genetic Diversity.</title>
        <authorList>
            <person name="Debes A.K."/>
            <person name="Mohammed A."/>
            <person name="Maseke I."/>
            <person name="Almeida M."/>
            <person name="Li S."/>
            <person name="Matimba H."/>
            <person name="Joachim A."/>
            <person name="Mizinduko M."/>
            <person name="Nyanga S."/>
            <person name="Kelly M."/>
            <person name="Kachwamba Y."/>
            <person name="Schaffer A.M."/>
            <person name="Nyanga A.S."/>
            <person name="Mghamba J."/>
            <person name="Mosha F.S."/>
            <person name="Sack D.A."/>
            <person name="Stine O.C."/>
        </authorList>
    </citation>
    <scope>NUCLEOTIDE SEQUENCE</scope>
    <source>
        <strain evidence="2">TDS0091212</strain>
    </source>
</reference>
<feature type="non-terminal residue" evidence="2">
    <location>
        <position position="76"/>
    </location>
</feature>
<dbReference type="PROSITE" id="PS50113">
    <property type="entry name" value="PAC"/>
    <property type="match status" value="1"/>
</dbReference>
<evidence type="ECO:0000313" key="2">
    <source>
        <dbReference type="EMBL" id="MBS7673266.1"/>
    </source>
</evidence>
<reference evidence="2" key="1">
    <citation type="submission" date="2021-05" db="EMBL/GenBank/DDBJ databases">
        <authorList>
            <person name="Stine C."/>
        </authorList>
    </citation>
    <scope>NUCLEOTIDE SEQUENCE</scope>
    <source>
        <strain evidence="2">TDS0091212</strain>
    </source>
</reference>
<dbReference type="PANTHER" id="PTHR46663">
    <property type="entry name" value="DIGUANYLATE CYCLASE DGCT-RELATED"/>
    <property type="match status" value="1"/>
</dbReference>
<dbReference type="InterPro" id="IPR000700">
    <property type="entry name" value="PAS-assoc_C"/>
</dbReference>
<dbReference type="SUPFAM" id="SSF55785">
    <property type="entry name" value="PYP-like sensor domain (PAS domain)"/>
    <property type="match status" value="1"/>
</dbReference>
<protein>
    <submittedName>
        <fullName evidence="2">GGDEF domain-containing protein</fullName>
    </submittedName>
</protein>
<dbReference type="Gene3D" id="3.30.70.270">
    <property type="match status" value="1"/>
</dbReference>
<evidence type="ECO:0000259" key="1">
    <source>
        <dbReference type="PROSITE" id="PS50113"/>
    </source>
</evidence>
<sequence length="76" mass="8515">MSQSKNGMPLPHFMSIGSVPDTEGKAAHYVYVMTDLTRVKQAEERLDALTYLDPLTGLPNRTLIWLRLEQAVAQAQ</sequence>
<dbReference type="AlphaFoldDB" id="A0AAW4KN22"/>
<dbReference type="Proteomes" id="UP001196338">
    <property type="component" value="Unassembled WGS sequence"/>
</dbReference>
<organism evidence="2 3">
    <name type="scientific">Vibrio cholerae</name>
    <dbReference type="NCBI Taxonomy" id="666"/>
    <lineage>
        <taxon>Bacteria</taxon>
        <taxon>Pseudomonadati</taxon>
        <taxon>Pseudomonadota</taxon>
        <taxon>Gammaproteobacteria</taxon>
        <taxon>Vibrionales</taxon>
        <taxon>Vibrionaceae</taxon>
        <taxon>Vibrio</taxon>
    </lineage>
</organism>
<dbReference type="InterPro" id="IPR052163">
    <property type="entry name" value="DGC-Regulatory_Protein"/>
</dbReference>
<feature type="domain" description="PAC" evidence="1">
    <location>
        <begin position="1"/>
        <end position="48"/>
    </location>
</feature>
<dbReference type="EMBL" id="JAHBND010000371">
    <property type="protein sequence ID" value="MBS7673266.1"/>
    <property type="molecule type" value="Genomic_DNA"/>
</dbReference>
<dbReference type="RefSeq" id="WP_213420930.1">
    <property type="nucleotide sequence ID" value="NZ_JAHBND010000371.1"/>
</dbReference>
<dbReference type="PANTHER" id="PTHR46663:SF3">
    <property type="entry name" value="SLL0267 PROTEIN"/>
    <property type="match status" value="1"/>
</dbReference>
<proteinExistence type="predicted"/>
<comment type="caution">
    <text evidence="2">The sequence shown here is derived from an EMBL/GenBank/DDBJ whole genome shotgun (WGS) entry which is preliminary data.</text>
</comment>